<keyword evidence="5 10" id="KW-0297">G-protein coupled receptor</keyword>
<proteinExistence type="inferred from homology"/>
<dbReference type="GO" id="GO:0005886">
    <property type="term" value="C:plasma membrane"/>
    <property type="evidence" value="ECO:0007669"/>
    <property type="project" value="UniProtKB-SubCell"/>
</dbReference>
<reference evidence="13" key="1">
    <citation type="journal article" date="2023" name="Mol. Biol. Evol.">
        <title>Third-Generation Sequencing Reveals the Adaptive Role of the Epigenome in Three Deep-Sea Polychaetes.</title>
        <authorList>
            <person name="Perez M."/>
            <person name="Aroh O."/>
            <person name="Sun Y."/>
            <person name="Lan Y."/>
            <person name="Juniper S.K."/>
            <person name="Young C.R."/>
            <person name="Angers B."/>
            <person name="Qian P.Y."/>
        </authorList>
    </citation>
    <scope>NUCLEOTIDE SEQUENCE</scope>
    <source>
        <strain evidence="13">P08H-3</strain>
    </source>
</reference>
<dbReference type="GO" id="GO:0004930">
    <property type="term" value="F:G protein-coupled receptor activity"/>
    <property type="evidence" value="ECO:0007669"/>
    <property type="project" value="UniProtKB-KW"/>
</dbReference>
<evidence type="ECO:0000256" key="7">
    <source>
        <dbReference type="ARBA" id="ARBA00023170"/>
    </source>
</evidence>
<feature type="transmembrane region" description="Helical" evidence="11">
    <location>
        <begin position="95"/>
        <end position="113"/>
    </location>
</feature>
<dbReference type="PANTHER" id="PTHR24246:SF27">
    <property type="entry name" value="ADENOSINE RECEPTOR, ISOFORM A"/>
    <property type="match status" value="1"/>
</dbReference>
<keyword evidence="2" id="KW-1003">Cell membrane</keyword>
<protein>
    <recommendedName>
        <fullName evidence="12">G-protein coupled receptors family 1 profile domain-containing protein</fullName>
    </recommendedName>
</protein>
<evidence type="ECO:0000256" key="2">
    <source>
        <dbReference type="ARBA" id="ARBA00022475"/>
    </source>
</evidence>
<evidence type="ECO:0000256" key="1">
    <source>
        <dbReference type="ARBA" id="ARBA00004651"/>
    </source>
</evidence>
<dbReference type="InterPro" id="IPR017452">
    <property type="entry name" value="GPCR_Rhodpsn_7TM"/>
</dbReference>
<feature type="transmembrane region" description="Helical" evidence="11">
    <location>
        <begin position="233"/>
        <end position="255"/>
    </location>
</feature>
<evidence type="ECO:0000256" key="8">
    <source>
        <dbReference type="ARBA" id="ARBA00023180"/>
    </source>
</evidence>
<comment type="caution">
    <text evidence="13">The sequence shown here is derived from an EMBL/GenBank/DDBJ whole genome shotgun (WGS) entry which is preliminary data.</text>
</comment>
<dbReference type="CDD" id="cd00637">
    <property type="entry name" value="7tm_classA_rhodopsin-like"/>
    <property type="match status" value="1"/>
</dbReference>
<feature type="transmembrane region" description="Helical" evidence="11">
    <location>
        <begin position="178"/>
        <end position="201"/>
    </location>
</feature>
<evidence type="ECO:0000313" key="13">
    <source>
        <dbReference type="EMBL" id="KAK2140956.1"/>
    </source>
</evidence>
<dbReference type="PROSITE" id="PS50262">
    <property type="entry name" value="G_PROTEIN_RECEP_F1_2"/>
    <property type="match status" value="1"/>
</dbReference>
<sequence>MSTESVLNRLRSNSVYFYGRYVVYFSESIIIVLANLLTLIAVKRTMKLRKVPANTFILSLACADAVIGILSPATLMTAITYDKHVWISSVCLFRGPYYAVFSTSLITLLAIAIDRYMAVVHPLAYRMRMTINIARNICICIWLVQLTLWETLTCYYGLRISVGNGHTGTAHDIFPGKSFAFLTQIEIIIPILGNVIIYIVIYMKLRKRAIFPVSYINNVETLKVNQPSAKTKFFTKMMALVVGYLILSWSPYYVITPLYKMNDPGTPTWYVYMFDIVSILLYTNSFMNPIIYSWQNRDFREAYVKILKRKQTLMSIDGPKSSGCTRNSTKLCF</sequence>
<feature type="transmembrane region" description="Helical" evidence="11">
    <location>
        <begin position="21"/>
        <end position="42"/>
    </location>
</feature>
<dbReference type="Gene3D" id="1.20.1070.10">
    <property type="entry name" value="Rhodopsin 7-helix transmembrane proteins"/>
    <property type="match status" value="1"/>
</dbReference>
<dbReference type="AlphaFoldDB" id="A0AAD9IU11"/>
<dbReference type="PANTHER" id="PTHR24246">
    <property type="entry name" value="OLFACTORY RECEPTOR AND ADENOSINE RECEPTOR"/>
    <property type="match status" value="1"/>
</dbReference>
<evidence type="ECO:0000256" key="10">
    <source>
        <dbReference type="RuleBase" id="RU000688"/>
    </source>
</evidence>
<name>A0AAD9IU11_9ANNE</name>
<comment type="similarity">
    <text evidence="10">Belongs to the G-protein coupled receptor 1 family.</text>
</comment>
<dbReference type="PRINTS" id="PR00237">
    <property type="entry name" value="GPCRRHODOPSN"/>
</dbReference>
<keyword evidence="4 11" id="KW-1133">Transmembrane helix</keyword>
<organism evidence="13 14">
    <name type="scientific">Paralvinella palmiformis</name>
    <dbReference type="NCBI Taxonomy" id="53620"/>
    <lineage>
        <taxon>Eukaryota</taxon>
        <taxon>Metazoa</taxon>
        <taxon>Spiralia</taxon>
        <taxon>Lophotrochozoa</taxon>
        <taxon>Annelida</taxon>
        <taxon>Polychaeta</taxon>
        <taxon>Sedentaria</taxon>
        <taxon>Canalipalpata</taxon>
        <taxon>Terebellida</taxon>
        <taxon>Terebelliformia</taxon>
        <taxon>Alvinellidae</taxon>
        <taxon>Paralvinella</taxon>
    </lineage>
</organism>
<evidence type="ECO:0000259" key="12">
    <source>
        <dbReference type="PROSITE" id="PS50262"/>
    </source>
</evidence>
<evidence type="ECO:0000256" key="3">
    <source>
        <dbReference type="ARBA" id="ARBA00022692"/>
    </source>
</evidence>
<dbReference type="PROSITE" id="PS00237">
    <property type="entry name" value="G_PROTEIN_RECEP_F1_1"/>
    <property type="match status" value="1"/>
</dbReference>
<keyword evidence="9 10" id="KW-0807">Transducer</keyword>
<evidence type="ECO:0000256" key="11">
    <source>
        <dbReference type="SAM" id="Phobius"/>
    </source>
</evidence>
<evidence type="ECO:0000313" key="14">
    <source>
        <dbReference type="Proteomes" id="UP001208570"/>
    </source>
</evidence>
<evidence type="ECO:0000256" key="6">
    <source>
        <dbReference type="ARBA" id="ARBA00023136"/>
    </source>
</evidence>
<feature type="transmembrane region" description="Helical" evidence="11">
    <location>
        <begin position="54"/>
        <end position="75"/>
    </location>
</feature>
<keyword evidence="14" id="KW-1185">Reference proteome</keyword>
<gene>
    <name evidence="13" type="ORF">LSH36_1198g00027</name>
</gene>
<dbReference type="InterPro" id="IPR000276">
    <property type="entry name" value="GPCR_Rhodpsn"/>
</dbReference>
<dbReference type="EMBL" id="JAODUP010001198">
    <property type="protein sequence ID" value="KAK2140956.1"/>
    <property type="molecule type" value="Genomic_DNA"/>
</dbReference>
<feature type="transmembrane region" description="Helical" evidence="11">
    <location>
        <begin position="133"/>
        <end position="158"/>
    </location>
</feature>
<evidence type="ECO:0000256" key="9">
    <source>
        <dbReference type="ARBA" id="ARBA00023224"/>
    </source>
</evidence>
<evidence type="ECO:0000256" key="5">
    <source>
        <dbReference type="ARBA" id="ARBA00023040"/>
    </source>
</evidence>
<keyword evidence="8" id="KW-0325">Glycoprotein</keyword>
<evidence type="ECO:0000256" key="4">
    <source>
        <dbReference type="ARBA" id="ARBA00022989"/>
    </source>
</evidence>
<dbReference type="SUPFAM" id="SSF81321">
    <property type="entry name" value="Family A G protein-coupled receptor-like"/>
    <property type="match status" value="1"/>
</dbReference>
<keyword evidence="6 11" id="KW-0472">Membrane</keyword>
<dbReference type="Pfam" id="PF00001">
    <property type="entry name" value="7tm_1"/>
    <property type="match status" value="1"/>
</dbReference>
<accession>A0AAD9IU11</accession>
<comment type="subcellular location">
    <subcellularLocation>
        <location evidence="1">Cell membrane</location>
        <topology evidence="1">Multi-pass membrane protein</topology>
    </subcellularLocation>
</comment>
<feature type="transmembrane region" description="Helical" evidence="11">
    <location>
        <begin position="267"/>
        <end position="287"/>
    </location>
</feature>
<feature type="domain" description="G-protein coupled receptors family 1 profile" evidence="12">
    <location>
        <begin position="34"/>
        <end position="292"/>
    </location>
</feature>
<keyword evidence="7 10" id="KW-0675">Receptor</keyword>
<dbReference type="Proteomes" id="UP001208570">
    <property type="component" value="Unassembled WGS sequence"/>
</dbReference>
<keyword evidence="3 10" id="KW-0812">Transmembrane</keyword>